<protein>
    <submittedName>
        <fullName evidence="1">Uncharacterized protein</fullName>
    </submittedName>
</protein>
<keyword evidence="2" id="KW-1185">Reference proteome</keyword>
<sequence>MRPGDLLLVTRIPGEPLGELMTKLDGTVFSHSGIAVRTDDREDLPATHLASALAKDIPDDGEIDIGGVRWDAFPTFWRHHRDLYCIPMSDPMRGRALGYLARFREQAGEEGAFSFTKLVTVAAALRSVELRARDPELAESIFTAAARVATALAPSARRPSYYCAELVANAYGRTFTRGEMIPPQGTGHGIGDAIDESWWFAWLLRLFDDEIDGIRVDEWRAATELMGILAARDQDFLVQAVTAVTRSVGVLGDDVVGGPSVPEPLVVPPVAPDLPGRDDPIPHGLVTPRMLWAAFGQGTLRKVAPVAQRT</sequence>
<name>A0A2U1EVL6_9PSEU</name>
<dbReference type="EMBL" id="QEKW01000019">
    <property type="protein sequence ID" value="PVZ03951.1"/>
    <property type="molecule type" value="Genomic_DNA"/>
</dbReference>
<organism evidence="1 2">
    <name type="scientific">Actinomycetospora cinnamomea</name>
    <dbReference type="NCBI Taxonomy" id="663609"/>
    <lineage>
        <taxon>Bacteria</taxon>
        <taxon>Bacillati</taxon>
        <taxon>Actinomycetota</taxon>
        <taxon>Actinomycetes</taxon>
        <taxon>Pseudonocardiales</taxon>
        <taxon>Pseudonocardiaceae</taxon>
        <taxon>Actinomycetospora</taxon>
    </lineage>
</organism>
<dbReference type="Gene3D" id="3.90.1720.10">
    <property type="entry name" value="endopeptidase domain like (from Nostoc punctiforme)"/>
    <property type="match status" value="1"/>
</dbReference>
<gene>
    <name evidence="1" type="ORF">C8D89_11960</name>
</gene>
<proteinExistence type="predicted"/>
<evidence type="ECO:0000313" key="1">
    <source>
        <dbReference type="EMBL" id="PVZ03951.1"/>
    </source>
</evidence>
<evidence type="ECO:0000313" key="2">
    <source>
        <dbReference type="Proteomes" id="UP000245639"/>
    </source>
</evidence>
<accession>A0A2U1EVL6</accession>
<reference evidence="1 2" key="1">
    <citation type="submission" date="2018-04" db="EMBL/GenBank/DDBJ databases">
        <title>Genomic Encyclopedia of Type Strains, Phase IV (KMG-IV): sequencing the most valuable type-strain genomes for metagenomic binning, comparative biology and taxonomic classification.</title>
        <authorList>
            <person name="Goeker M."/>
        </authorList>
    </citation>
    <scope>NUCLEOTIDE SEQUENCE [LARGE SCALE GENOMIC DNA]</scope>
    <source>
        <strain evidence="1 2">DSM 45771</strain>
    </source>
</reference>
<dbReference type="InterPro" id="IPR038765">
    <property type="entry name" value="Papain-like_cys_pep_sf"/>
</dbReference>
<dbReference type="SUPFAM" id="SSF54001">
    <property type="entry name" value="Cysteine proteinases"/>
    <property type="match status" value="1"/>
</dbReference>
<dbReference type="Proteomes" id="UP000245639">
    <property type="component" value="Unassembled WGS sequence"/>
</dbReference>
<comment type="caution">
    <text evidence="1">The sequence shown here is derived from an EMBL/GenBank/DDBJ whole genome shotgun (WGS) entry which is preliminary data.</text>
</comment>
<dbReference type="AlphaFoldDB" id="A0A2U1EVL6"/>